<evidence type="ECO:0000313" key="2">
    <source>
        <dbReference type="Proteomes" id="UP000523079"/>
    </source>
</evidence>
<accession>A0A7W3P545</accession>
<dbReference type="InterPro" id="IPR014937">
    <property type="entry name" value="DUF1810"/>
</dbReference>
<dbReference type="Pfam" id="PF08837">
    <property type="entry name" value="DUF1810"/>
    <property type="match status" value="1"/>
</dbReference>
<dbReference type="PIRSF" id="PIRSF008546">
    <property type="entry name" value="UCP008546"/>
    <property type="match status" value="1"/>
</dbReference>
<comment type="caution">
    <text evidence="1">The sequence shown here is derived from an EMBL/GenBank/DDBJ whole genome shotgun (WGS) entry which is preliminary data.</text>
</comment>
<gene>
    <name evidence="1" type="ORF">FHX74_001181</name>
</gene>
<dbReference type="RefSeq" id="WP_182559175.1">
    <property type="nucleotide sequence ID" value="NZ_JACGWT010000002.1"/>
</dbReference>
<keyword evidence="2" id="KW-1185">Reference proteome</keyword>
<proteinExistence type="predicted"/>
<sequence>MVSDDPYRLDRFVEAQRTSYDQALSELRRGRKTSHWMWFVFPQLAGLGSSPMAQRYAISGPDEARAYLEHPVLGERLVTCTEAVLGHRDRTAEEILGGIDALKLRSSVTLFGRVAPERTVFAEVLEEFYAGAQDEATLRLLETAR</sequence>
<protein>
    <submittedName>
        <fullName evidence="1">Uncharacterized protein (DUF1810 family)</fullName>
    </submittedName>
</protein>
<dbReference type="Gene3D" id="1.25.40.380">
    <property type="entry name" value="Protein of unknown function DUF1810"/>
    <property type="match status" value="1"/>
</dbReference>
<dbReference type="InterPro" id="IPR036287">
    <property type="entry name" value="Rv1873-like_sf"/>
</dbReference>
<dbReference type="EMBL" id="JACGWT010000002">
    <property type="protein sequence ID" value="MBA8793576.1"/>
    <property type="molecule type" value="Genomic_DNA"/>
</dbReference>
<evidence type="ECO:0000313" key="1">
    <source>
        <dbReference type="EMBL" id="MBA8793576.1"/>
    </source>
</evidence>
<organism evidence="1 2">
    <name type="scientific">Microlunatus kandeliicorticis</name>
    <dbReference type="NCBI Taxonomy" id="1759536"/>
    <lineage>
        <taxon>Bacteria</taxon>
        <taxon>Bacillati</taxon>
        <taxon>Actinomycetota</taxon>
        <taxon>Actinomycetes</taxon>
        <taxon>Propionibacteriales</taxon>
        <taxon>Propionibacteriaceae</taxon>
        <taxon>Microlunatus</taxon>
    </lineage>
</organism>
<reference evidence="1 2" key="1">
    <citation type="submission" date="2020-07" db="EMBL/GenBank/DDBJ databases">
        <title>Sequencing the genomes of 1000 actinobacteria strains.</title>
        <authorList>
            <person name="Klenk H.-P."/>
        </authorList>
    </citation>
    <scope>NUCLEOTIDE SEQUENCE [LARGE SCALE GENOMIC DNA]</scope>
    <source>
        <strain evidence="1 2">DSM 100723</strain>
    </source>
</reference>
<dbReference type="SUPFAM" id="SSF140736">
    <property type="entry name" value="Rv1873-like"/>
    <property type="match status" value="1"/>
</dbReference>
<dbReference type="Proteomes" id="UP000523079">
    <property type="component" value="Unassembled WGS sequence"/>
</dbReference>
<name>A0A7W3P545_9ACTN</name>
<dbReference type="AlphaFoldDB" id="A0A7W3P545"/>